<evidence type="ECO:0000256" key="5">
    <source>
        <dbReference type="SAM" id="Phobius"/>
    </source>
</evidence>
<organism evidence="6 7">
    <name type="scientific">Carpediemonas membranifera</name>
    <dbReference type="NCBI Taxonomy" id="201153"/>
    <lineage>
        <taxon>Eukaryota</taxon>
        <taxon>Metamonada</taxon>
        <taxon>Carpediemonas-like organisms</taxon>
        <taxon>Carpediemonas</taxon>
    </lineage>
</organism>
<comment type="caution">
    <text evidence="6">The sequence shown here is derived from an EMBL/GenBank/DDBJ whole genome shotgun (WGS) entry which is preliminary data.</text>
</comment>
<dbReference type="AlphaFoldDB" id="A0A8J6DZ18"/>
<dbReference type="PANTHER" id="PTHR21389">
    <property type="entry name" value="P53 INDUCED PROTEIN"/>
    <property type="match status" value="1"/>
</dbReference>
<reference evidence="6" key="1">
    <citation type="submission" date="2021-05" db="EMBL/GenBank/DDBJ databases">
        <title>A free-living protist that lacks canonical eukaryotic 1 DNA replication and segregation systems.</title>
        <authorList>
            <person name="Salas-Leiva D.E."/>
            <person name="Tromer E.C."/>
            <person name="Curtis B.A."/>
            <person name="Jerlstrom-Hultqvist J."/>
            <person name="Kolisko M."/>
            <person name="Yi Z."/>
            <person name="Salas-Leiva J.S."/>
            <person name="Gallot-Lavallee L."/>
            <person name="Kops G.J.P.L."/>
            <person name="Archibald J.M."/>
            <person name="Simpson A.G.B."/>
            <person name="Roger A.J."/>
        </authorList>
    </citation>
    <scope>NUCLEOTIDE SEQUENCE</scope>
    <source>
        <strain evidence="6">BICM</strain>
    </source>
</reference>
<evidence type="ECO:0000256" key="1">
    <source>
        <dbReference type="ARBA" id="ARBA00004141"/>
    </source>
</evidence>
<feature type="transmembrane region" description="Helical" evidence="5">
    <location>
        <begin position="23"/>
        <end position="44"/>
    </location>
</feature>
<dbReference type="PANTHER" id="PTHR21389:SF0">
    <property type="entry name" value="ETOPOSIDE-INDUCED PROTEIN 2.4 HOMOLOG"/>
    <property type="match status" value="1"/>
</dbReference>
<evidence type="ECO:0000256" key="2">
    <source>
        <dbReference type="ARBA" id="ARBA00022692"/>
    </source>
</evidence>
<dbReference type="EMBL" id="JAHDYR010000066">
    <property type="protein sequence ID" value="KAG9390128.1"/>
    <property type="molecule type" value="Genomic_DNA"/>
</dbReference>
<keyword evidence="2 5" id="KW-0812">Transmembrane</keyword>
<feature type="transmembrane region" description="Helical" evidence="5">
    <location>
        <begin position="56"/>
        <end position="81"/>
    </location>
</feature>
<keyword evidence="7" id="KW-1185">Reference proteome</keyword>
<accession>A0A8J6DZ18</accession>
<dbReference type="Proteomes" id="UP000717585">
    <property type="component" value="Unassembled WGS sequence"/>
</dbReference>
<proteinExistence type="predicted"/>
<dbReference type="OrthoDB" id="266518at2759"/>
<sequence>MEQSSSLLFFTFINHAIEVSTPYLLNAVAGLFASVGLHHILSALKSKPELSAKISKLFIVHAAVFISCFAALHLIIIPLLARLTAVPETVLEDERRFSFSMSHNFKRLVAFGTVAVLKSLLLQPVYQFSDRCAKLYFEAFSVPAVKPPTRTLVQKLTFATIDGTIRFIVTFSLVLMAVAVSWIPLIGKPLFVGVISWRMSFFFHSALWDLTPAGTSLHYKTMQIETRWAYHLGFGLLASTLVFALPTDFGDFLFGLAHPLMCLIAVSSQVSSTPIFSIEEGEQEVVPLPIFNLGNRAGDMVLRYIPGPIKAVWTD</sequence>
<name>A0A8J6DZ18_9EUKA</name>
<feature type="transmembrane region" description="Helical" evidence="5">
    <location>
        <begin position="165"/>
        <end position="184"/>
    </location>
</feature>
<protein>
    <submittedName>
        <fullName evidence="6">Etoposide-induced protein</fullName>
    </submittedName>
</protein>
<feature type="transmembrane region" description="Helical" evidence="5">
    <location>
        <begin position="190"/>
        <end position="208"/>
    </location>
</feature>
<evidence type="ECO:0000313" key="6">
    <source>
        <dbReference type="EMBL" id="KAG9390128.1"/>
    </source>
</evidence>
<dbReference type="GO" id="GO:0016236">
    <property type="term" value="P:macroautophagy"/>
    <property type="evidence" value="ECO:0007669"/>
    <property type="project" value="TreeGrafter"/>
</dbReference>
<keyword evidence="3 5" id="KW-1133">Transmembrane helix</keyword>
<keyword evidence="4 5" id="KW-0472">Membrane</keyword>
<dbReference type="GO" id="GO:0016020">
    <property type="term" value="C:membrane"/>
    <property type="evidence" value="ECO:0007669"/>
    <property type="project" value="UniProtKB-SubCell"/>
</dbReference>
<gene>
    <name evidence="6" type="ORF">J8273_8166</name>
</gene>
<evidence type="ECO:0000256" key="3">
    <source>
        <dbReference type="ARBA" id="ARBA00022989"/>
    </source>
</evidence>
<feature type="transmembrane region" description="Helical" evidence="5">
    <location>
        <begin position="228"/>
        <end position="246"/>
    </location>
</feature>
<evidence type="ECO:0000256" key="4">
    <source>
        <dbReference type="ARBA" id="ARBA00023136"/>
    </source>
</evidence>
<dbReference type="GO" id="GO:0005783">
    <property type="term" value="C:endoplasmic reticulum"/>
    <property type="evidence" value="ECO:0007669"/>
    <property type="project" value="TreeGrafter"/>
</dbReference>
<evidence type="ECO:0000313" key="7">
    <source>
        <dbReference type="Proteomes" id="UP000717585"/>
    </source>
</evidence>
<comment type="subcellular location">
    <subcellularLocation>
        <location evidence="1">Membrane</location>
        <topology evidence="1">Multi-pass membrane protein</topology>
    </subcellularLocation>
</comment>